<proteinExistence type="predicted"/>
<gene>
    <name evidence="2" type="ORF">FF011L_09670</name>
</gene>
<dbReference type="AlphaFoldDB" id="A0A517MBG1"/>
<dbReference type="EMBL" id="CP036262">
    <property type="protein sequence ID" value="QDS92230.1"/>
    <property type="molecule type" value="Genomic_DNA"/>
</dbReference>
<keyword evidence="1" id="KW-1133">Transmembrane helix</keyword>
<keyword evidence="3" id="KW-1185">Reference proteome</keyword>
<dbReference type="KEGG" id="rml:FF011L_09670"/>
<evidence type="ECO:0000313" key="2">
    <source>
        <dbReference type="EMBL" id="QDS92230.1"/>
    </source>
</evidence>
<keyword evidence="1" id="KW-0472">Membrane</keyword>
<organism evidence="2 3">
    <name type="scientific">Roseimaritima multifibrata</name>
    <dbReference type="NCBI Taxonomy" id="1930274"/>
    <lineage>
        <taxon>Bacteria</taxon>
        <taxon>Pseudomonadati</taxon>
        <taxon>Planctomycetota</taxon>
        <taxon>Planctomycetia</taxon>
        <taxon>Pirellulales</taxon>
        <taxon>Pirellulaceae</taxon>
        <taxon>Roseimaritima</taxon>
    </lineage>
</organism>
<accession>A0A517MBG1</accession>
<evidence type="ECO:0000256" key="1">
    <source>
        <dbReference type="SAM" id="Phobius"/>
    </source>
</evidence>
<feature type="transmembrane region" description="Helical" evidence="1">
    <location>
        <begin position="114"/>
        <end position="132"/>
    </location>
</feature>
<evidence type="ECO:0000313" key="3">
    <source>
        <dbReference type="Proteomes" id="UP000320672"/>
    </source>
</evidence>
<protein>
    <submittedName>
        <fullName evidence="2">Uncharacterized protein</fullName>
    </submittedName>
</protein>
<sequence length="137" mass="15439">MSQAMSDNEHCAITVFHVDPFTGILLEPTPPFERYNTVPNRNCVNFDTASDAIKYCRETVASHPHVQCVVNGLPVGTPCEFGDPAWVEGESKRRMEQNRLIADDLERRHRRDRLWLTGFIIAVLIGVVLFVLTRSGG</sequence>
<name>A0A517MBG1_9BACT</name>
<dbReference type="Proteomes" id="UP000320672">
    <property type="component" value="Chromosome"/>
</dbReference>
<reference evidence="2 3" key="1">
    <citation type="submission" date="2019-02" db="EMBL/GenBank/DDBJ databases">
        <title>Deep-cultivation of Planctomycetes and their phenomic and genomic characterization uncovers novel biology.</title>
        <authorList>
            <person name="Wiegand S."/>
            <person name="Jogler M."/>
            <person name="Boedeker C."/>
            <person name="Pinto D."/>
            <person name="Vollmers J."/>
            <person name="Rivas-Marin E."/>
            <person name="Kohn T."/>
            <person name="Peeters S.H."/>
            <person name="Heuer A."/>
            <person name="Rast P."/>
            <person name="Oberbeckmann S."/>
            <person name="Bunk B."/>
            <person name="Jeske O."/>
            <person name="Meyerdierks A."/>
            <person name="Storesund J.E."/>
            <person name="Kallscheuer N."/>
            <person name="Luecker S."/>
            <person name="Lage O.M."/>
            <person name="Pohl T."/>
            <person name="Merkel B.J."/>
            <person name="Hornburger P."/>
            <person name="Mueller R.-W."/>
            <person name="Bruemmer F."/>
            <person name="Labrenz M."/>
            <person name="Spormann A.M."/>
            <person name="Op den Camp H."/>
            <person name="Overmann J."/>
            <person name="Amann R."/>
            <person name="Jetten M.S.M."/>
            <person name="Mascher T."/>
            <person name="Medema M.H."/>
            <person name="Devos D.P."/>
            <person name="Kaster A.-K."/>
            <person name="Ovreas L."/>
            <person name="Rohde M."/>
            <person name="Galperin M.Y."/>
            <person name="Jogler C."/>
        </authorList>
    </citation>
    <scope>NUCLEOTIDE SEQUENCE [LARGE SCALE GENOMIC DNA]</scope>
    <source>
        <strain evidence="2 3">FF011L</strain>
    </source>
</reference>
<keyword evidence="1" id="KW-0812">Transmembrane</keyword>